<feature type="signal peptide" evidence="1">
    <location>
        <begin position="1"/>
        <end position="17"/>
    </location>
</feature>
<gene>
    <name evidence="2" type="ORF">KNW02_05820</name>
</gene>
<proteinExistence type="predicted"/>
<dbReference type="Proteomes" id="UP001166191">
    <property type="component" value="Unassembled WGS sequence"/>
</dbReference>
<organism evidence="2 3">
    <name type="scientific">Paracoccus marinaquae</name>
    <dbReference type="NCBI Taxonomy" id="2841926"/>
    <lineage>
        <taxon>Bacteria</taxon>
        <taxon>Pseudomonadati</taxon>
        <taxon>Pseudomonadota</taxon>
        <taxon>Alphaproteobacteria</taxon>
        <taxon>Rhodobacterales</taxon>
        <taxon>Paracoccaceae</taxon>
        <taxon>Paracoccus</taxon>
    </lineage>
</organism>
<dbReference type="Pfam" id="PF11720">
    <property type="entry name" value="Inhibitor_I78"/>
    <property type="match status" value="1"/>
</dbReference>
<protein>
    <recommendedName>
        <fullName evidence="4">Peptidase inhibitor I78 family protein</fullName>
    </recommendedName>
</protein>
<reference evidence="2" key="1">
    <citation type="submission" date="2021-06" db="EMBL/GenBank/DDBJ databases">
        <title>Paracoccus bacterium XHP0099 sp. nov., isolated from the surface waters of the Yellow Sea.</title>
        <authorList>
            <person name="Xue H."/>
            <person name="Zhang D."/>
        </authorList>
    </citation>
    <scope>NUCLEOTIDE SEQUENCE</scope>
    <source>
        <strain evidence="2">XHP0099</strain>
    </source>
</reference>
<keyword evidence="1" id="KW-0732">Signal</keyword>
<evidence type="ECO:0000313" key="2">
    <source>
        <dbReference type="EMBL" id="MBU3029642.1"/>
    </source>
</evidence>
<evidence type="ECO:0000313" key="3">
    <source>
        <dbReference type="Proteomes" id="UP001166191"/>
    </source>
</evidence>
<dbReference type="RefSeq" id="WP_216032328.1">
    <property type="nucleotide sequence ID" value="NZ_JAHKNG010000006.1"/>
</dbReference>
<comment type="caution">
    <text evidence="2">The sequence shown here is derived from an EMBL/GenBank/DDBJ whole genome shotgun (WGS) entry which is preliminary data.</text>
</comment>
<keyword evidence="3" id="KW-1185">Reference proteome</keyword>
<dbReference type="PROSITE" id="PS51257">
    <property type="entry name" value="PROKAR_LIPOPROTEIN"/>
    <property type="match status" value="1"/>
</dbReference>
<sequence length="94" mass="10145">MRLTLLFPGLIALVGLAACEPVPPVTVPDTPADECGAAGYQGLIGQPREVLQQMTFPIGTRLIGPEDAVTSDFRPERLNIEYGRSGRIEKVSCY</sequence>
<dbReference type="EMBL" id="JAHKNG010000006">
    <property type="protein sequence ID" value="MBU3029642.1"/>
    <property type="molecule type" value="Genomic_DNA"/>
</dbReference>
<feature type="chain" id="PRO_5047173119" description="Peptidase inhibitor I78 family protein" evidence="1">
    <location>
        <begin position="18"/>
        <end position="94"/>
    </location>
</feature>
<evidence type="ECO:0008006" key="4">
    <source>
        <dbReference type="Google" id="ProtNLM"/>
    </source>
</evidence>
<dbReference type="InterPro" id="IPR021719">
    <property type="entry name" value="Prot_inh_I78"/>
</dbReference>
<evidence type="ECO:0000256" key="1">
    <source>
        <dbReference type="SAM" id="SignalP"/>
    </source>
</evidence>
<accession>A0ABS6AGC3</accession>
<name>A0ABS6AGC3_9RHOB</name>